<feature type="non-terminal residue" evidence="8">
    <location>
        <position position="1"/>
    </location>
</feature>
<comment type="subcellular location">
    <subcellularLocation>
        <location evidence="1">Membrane</location>
        <topology evidence="1">Multi-pass membrane protein</topology>
    </subcellularLocation>
</comment>
<keyword evidence="5 6" id="KW-0472">Membrane</keyword>
<feature type="transmembrane region" description="Helical" evidence="6">
    <location>
        <begin position="99"/>
        <end position="120"/>
    </location>
</feature>
<dbReference type="InterPro" id="IPR024862">
    <property type="entry name" value="TRPV"/>
</dbReference>
<gene>
    <name evidence="8" type="ORF">MNOR_LOCUS29809</name>
</gene>
<evidence type="ECO:0000256" key="6">
    <source>
        <dbReference type="SAM" id="Phobius"/>
    </source>
</evidence>
<keyword evidence="3" id="KW-0677">Repeat</keyword>
<organism evidence="8 9">
    <name type="scientific">Meganyctiphanes norvegica</name>
    <name type="common">Northern krill</name>
    <name type="synonym">Thysanopoda norvegica</name>
    <dbReference type="NCBI Taxonomy" id="48144"/>
    <lineage>
        <taxon>Eukaryota</taxon>
        <taxon>Metazoa</taxon>
        <taxon>Ecdysozoa</taxon>
        <taxon>Arthropoda</taxon>
        <taxon>Crustacea</taxon>
        <taxon>Multicrustacea</taxon>
        <taxon>Malacostraca</taxon>
        <taxon>Eumalacostraca</taxon>
        <taxon>Eucarida</taxon>
        <taxon>Euphausiacea</taxon>
        <taxon>Euphausiidae</taxon>
        <taxon>Meganyctiphanes</taxon>
    </lineage>
</organism>
<evidence type="ECO:0000256" key="4">
    <source>
        <dbReference type="ARBA" id="ARBA00022989"/>
    </source>
</evidence>
<dbReference type="GO" id="GO:0098703">
    <property type="term" value="P:calcium ion import across plasma membrane"/>
    <property type="evidence" value="ECO:0007669"/>
    <property type="project" value="TreeGrafter"/>
</dbReference>
<dbReference type="GO" id="GO:0005886">
    <property type="term" value="C:plasma membrane"/>
    <property type="evidence" value="ECO:0007669"/>
    <property type="project" value="TreeGrafter"/>
</dbReference>
<comment type="caution">
    <text evidence="8">The sequence shown here is derived from an EMBL/GenBank/DDBJ whole genome shotgun (WGS) entry which is preliminary data.</text>
</comment>
<dbReference type="EMBL" id="CAXKWB010035177">
    <property type="protein sequence ID" value="CAL4146029.1"/>
    <property type="molecule type" value="Genomic_DNA"/>
</dbReference>
<dbReference type="AlphaFoldDB" id="A0AAV2S0B2"/>
<feature type="domain" description="Ion transport" evidence="7">
    <location>
        <begin position="4"/>
        <end position="128"/>
    </location>
</feature>
<proteinExistence type="predicted"/>
<evidence type="ECO:0000259" key="7">
    <source>
        <dbReference type="Pfam" id="PF00520"/>
    </source>
</evidence>
<evidence type="ECO:0000256" key="1">
    <source>
        <dbReference type="ARBA" id="ARBA00004141"/>
    </source>
</evidence>
<dbReference type="PANTHER" id="PTHR10582">
    <property type="entry name" value="TRANSIENT RECEPTOR POTENTIAL ION CHANNEL PROTEIN"/>
    <property type="match status" value="1"/>
</dbReference>
<evidence type="ECO:0000313" key="9">
    <source>
        <dbReference type="Proteomes" id="UP001497623"/>
    </source>
</evidence>
<keyword evidence="2 6" id="KW-0812">Transmembrane</keyword>
<accession>A0AAV2S0B2</accession>
<feature type="transmembrane region" description="Helical" evidence="6">
    <location>
        <begin position="69"/>
        <end position="87"/>
    </location>
</feature>
<evidence type="ECO:0000256" key="3">
    <source>
        <dbReference type="ARBA" id="ARBA00022737"/>
    </source>
</evidence>
<dbReference type="Proteomes" id="UP001497623">
    <property type="component" value="Unassembled WGS sequence"/>
</dbReference>
<evidence type="ECO:0000313" key="8">
    <source>
        <dbReference type="EMBL" id="CAL4146029.1"/>
    </source>
</evidence>
<keyword evidence="9" id="KW-1185">Reference proteome</keyword>
<sequence length="144" mass="16727">FLFFCRGFKIVGPFVTMIYTMLAGDLLRFVTIYFVFIMGFSQAYYVIFTSFNKSESCQTNQMPNAAESVLMMFIVSLGNFGDLYSALECTDHEITGKVMFMMFMAVVALLLINLLIAMMGNTYEVIAEMKNEWMRQVRWYIFFP</sequence>
<name>A0AAV2S0B2_MEGNR</name>
<keyword evidence="4 6" id="KW-1133">Transmembrane helix</keyword>
<feature type="transmembrane region" description="Helical" evidence="6">
    <location>
        <begin position="26"/>
        <end position="48"/>
    </location>
</feature>
<dbReference type="GO" id="GO:0005262">
    <property type="term" value="F:calcium channel activity"/>
    <property type="evidence" value="ECO:0007669"/>
    <property type="project" value="TreeGrafter"/>
</dbReference>
<evidence type="ECO:0000256" key="2">
    <source>
        <dbReference type="ARBA" id="ARBA00022692"/>
    </source>
</evidence>
<reference evidence="8 9" key="1">
    <citation type="submission" date="2024-05" db="EMBL/GenBank/DDBJ databases">
        <authorList>
            <person name="Wallberg A."/>
        </authorList>
    </citation>
    <scope>NUCLEOTIDE SEQUENCE [LARGE SCALE GENOMIC DNA]</scope>
</reference>
<dbReference type="PANTHER" id="PTHR10582:SF28">
    <property type="entry name" value="NANCHUNG, ISOFORM B"/>
    <property type="match status" value="1"/>
</dbReference>
<dbReference type="Pfam" id="PF00520">
    <property type="entry name" value="Ion_trans"/>
    <property type="match status" value="1"/>
</dbReference>
<dbReference type="InterPro" id="IPR005821">
    <property type="entry name" value="Ion_trans_dom"/>
</dbReference>
<evidence type="ECO:0000256" key="5">
    <source>
        <dbReference type="ARBA" id="ARBA00023136"/>
    </source>
</evidence>
<protein>
    <recommendedName>
        <fullName evidence="7">Ion transport domain-containing protein</fullName>
    </recommendedName>
</protein>